<comment type="caution">
    <text evidence="1">The sequence shown here is derived from an EMBL/GenBank/DDBJ whole genome shotgun (WGS) entry which is preliminary data.</text>
</comment>
<reference evidence="1 2" key="1">
    <citation type="journal article" date="2016" name="Appl. Microbiol. Biotechnol.">
        <title>Characterization of T-DNA insertion mutants with decreased virulence in the entomopathogenic fungus Beauveria bassiana JEF-007.</title>
        <authorList>
            <person name="Kim S."/>
            <person name="Lee S.J."/>
            <person name="Nai Y.S."/>
            <person name="Yu J.S."/>
            <person name="Lee M.R."/>
            <person name="Yang Y.T."/>
            <person name="Kim J.S."/>
        </authorList>
    </citation>
    <scope>NUCLEOTIDE SEQUENCE [LARGE SCALE GENOMIC DNA]</scope>
    <source>
        <strain evidence="1 2">JEF-007</strain>
    </source>
</reference>
<dbReference type="EMBL" id="MRVG01000005">
    <property type="protein sequence ID" value="PMB68559.1"/>
    <property type="molecule type" value="Genomic_DNA"/>
</dbReference>
<sequence length="129" mass="14566">MNIDKVPKLAESEDEWHSQDILDMVPRHVEMLELQSWCLVGLADAIFLSSCLTVMVNLLVGFDVDSSHVAKTFETWWREKRKDNGVQAMAVSICVLGTSVAKKDRAQIVVDRGNHLNRPEGAKCDNERQ</sequence>
<proteinExistence type="predicted"/>
<evidence type="ECO:0000313" key="2">
    <source>
        <dbReference type="Proteomes" id="UP000235728"/>
    </source>
</evidence>
<protein>
    <submittedName>
        <fullName evidence="1">Uncharacterized protein</fullName>
    </submittedName>
</protein>
<dbReference type="AlphaFoldDB" id="A0A2N6NMR0"/>
<accession>A0A2N6NMR0</accession>
<organism evidence="1 2">
    <name type="scientific">Beauveria bassiana</name>
    <name type="common">White muscardine disease fungus</name>
    <name type="synonym">Tritirachium shiotae</name>
    <dbReference type="NCBI Taxonomy" id="176275"/>
    <lineage>
        <taxon>Eukaryota</taxon>
        <taxon>Fungi</taxon>
        <taxon>Dikarya</taxon>
        <taxon>Ascomycota</taxon>
        <taxon>Pezizomycotina</taxon>
        <taxon>Sordariomycetes</taxon>
        <taxon>Hypocreomycetidae</taxon>
        <taxon>Hypocreales</taxon>
        <taxon>Cordycipitaceae</taxon>
        <taxon>Beauveria</taxon>
    </lineage>
</organism>
<evidence type="ECO:0000313" key="1">
    <source>
        <dbReference type="EMBL" id="PMB68559.1"/>
    </source>
</evidence>
<name>A0A2N6NMR0_BEABA</name>
<gene>
    <name evidence="1" type="ORF">BM221_005139</name>
</gene>
<dbReference type="Proteomes" id="UP000235728">
    <property type="component" value="Unassembled WGS sequence"/>
</dbReference>